<dbReference type="Pfam" id="PF13527">
    <property type="entry name" value="Acetyltransf_9"/>
    <property type="match status" value="1"/>
</dbReference>
<proteinExistence type="inferred from homology"/>
<feature type="binding site" evidence="4">
    <location>
        <begin position="82"/>
        <end position="84"/>
    </location>
    <ligand>
        <name>acetyl-CoA</name>
        <dbReference type="ChEBI" id="CHEBI:57288"/>
    </ligand>
</feature>
<feature type="active site" description="Proton acceptor; via carboxylate" evidence="4">
    <location>
        <position position="409"/>
    </location>
</feature>
<evidence type="ECO:0000256" key="3">
    <source>
        <dbReference type="ARBA" id="ARBA00023315"/>
    </source>
</evidence>
<accession>A0ABW2GKW4</accession>
<sequence>MGMELREIEAAGWDAWFGQVMVAFGGVTDGVEEQRFYRSVNEPERSIAAFDGGHIVGTAGAFSFRMAVPGGAVVPVAGVTCVGVEPTHRRRGVLTAMMRRQLDDVRRRGEALSVLLASEPQIYPRFGYGVGCSTLRAEVDTARVGLRMPAGAERIRLVRADVHASLAECERLYAARFRGRPGMFERAPGWEYRPVLDEPSERGGASALFCVQAFDGEELAGYARYAVAPRWSPSGPDGAVYVRDVEALSPAAYAALWRYLFDMDLTSTLHARHLPVDDALLRLVTDQRRCRLQLRDGLFVRVVDVPKALAARTYQLPVRVVLEVSDPFCPWNEGRWLLSGDAQGATCKRTEEAAELALGAEELGAVYLGDTSLLSLAGAGRVAELRPGALAEASAAFGSAVAPFFSHGF</sequence>
<comment type="caution">
    <text evidence="6">The sequence shown here is derived from an EMBL/GenBank/DDBJ whole genome shotgun (WGS) entry which is preliminary data.</text>
</comment>
<dbReference type="Proteomes" id="UP001596413">
    <property type="component" value="Unassembled WGS sequence"/>
</dbReference>
<evidence type="ECO:0000256" key="4">
    <source>
        <dbReference type="HAMAP-Rule" id="MF_01812"/>
    </source>
</evidence>
<dbReference type="HAMAP" id="MF_01812">
    <property type="entry name" value="Eis"/>
    <property type="match status" value="1"/>
</dbReference>
<dbReference type="CDD" id="cd04301">
    <property type="entry name" value="NAT_SF"/>
    <property type="match status" value="1"/>
</dbReference>
<dbReference type="Gene3D" id="3.30.1050.10">
    <property type="entry name" value="SCP2 sterol-binding domain"/>
    <property type="match status" value="1"/>
</dbReference>
<dbReference type="NCBIfam" id="NF002367">
    <property type="entry name" value="PRK01346.1-4"/>
    <property type="match status" value="1"/>
</dbReference>
<dbReference type="PROSITE" id="PS51186">
    <property type="entry name" value="GNAT"/>
    <property type="match status" value="1"/>
</dbReference>
<comment type="subunit">
    <text evidence="4">Homohexamer; trimer of dimers.</text>
</comment>
<dbReference type="Gene3D" id="3.40.630.30">
    <property type="match status" value="2"/>
</dbReference>
<keyword evidence="3 4" id="KW-0012">Acyltransferase</keyword>
<feature type="domain" description="N-acetyltransferase" evidence="5">
    <location>
        <begin position="3"/>
        <end position="153"/>
    </location>
</feature>
<evidence type="ECO:0000259" key="5">
    <source>
        <dbReference type="PROSITE" id="PS51186"/>
    </source>
</evidence>
<dbReference type="InterPro" id="IPR025559">
    <property type="entry name" value="Eis_dom"/>
</dbReference>
<evidence type="ECO:0000313" key="7">
    <source>
        <dbReference type="Proteomes" id="UP001596413"/>
    </source>
</evidence>
<organism evidence="6 7">
    <name type="scientific">Streptomyces polyrhachis</name>
    <dbReference type="NCBI Taxonomy" id="1282885"/>
    <lineage>
        <taxon>Bacteria</taxon>
        <taxon>Bacillati</taxon>
        <taxon>Actinomycetota</taxon>
        <taxon>Actinomycetes</taxon>
        <taxon>Kitasatosporales</taxon>
        <taxon>Streptomycetaceae</taxon>
        <taxon>Streptomyces</taxon>
    </lineage>
</organism>
<dbReference type="EMBL" id="JBHSZO010000031">
    <property type="protein sequence ID" value="MFC7220247.1"/>
    <property type="molecule type" value="Genomic_DNA"/>
</dbReference>
<dbReference type="InterPro" id="IPR000182">
    <property type="entry name" value="GNAT_dom"/>
</dbReference>
<gene>
    <name evidence="6" type="ORF">ACFQLX_19065</name>
</gene>
<dbReference type="InterPro" id="IPR051554">
    <property type="entry name" value="Acetyltransferase_Eis"/>
</dbReference>
<comment type="similarity">
    <text evidence="1 4">Belongs to the acetyltransferase Eis family.</text>
</comment>
<reference evidence="7" key="1">
    <citation type="journal article" date="2019" name="Int. J. Syst. Evol. Microbiol.">
        <title>The Global Catalogue of Microorganisms (GCM) 10K type strain sequencing project: providing services to taxonomists for standard genome sequencing and annotation.</title>
        <authorList>
            <consortium name="The Broad Institute Genomics Platform"/>
            <consortium name="The Broad Institute Genome Sequencing Center for Infectious Disease"/>
            <person name="Wu L."/>
            <person name="Ma J."/>
        </authorList>
    </citation>
    <scope>NUCLEOTIDE SEQUENCE [LARGE SCALE GENOMIC DNA]</scope>
    <source>
        <strain evidence="7">CGMCC 1.13681</strain>
    </source>
</reference>
<keyword evidence="2 4" id="KW-0808">Transferase</keyword>
<evidence type="ECO:0000313" key="6">
    <source>
        <dbReference type="EMBL" id="MFC7220247.1"/>
    </source>
</evidence>
<dbReference type="InterPro" id="IPR036527">
    <property type="entry name" value="SCP2_sterol-bd_dom_sf"/>
</dbReference>
<dbReference type="InterPro" id="IPR016181">
    <property type="entry name" value="Acyl_CoA_acyltransferase"/>
</dbReference>
<dbReference type="PANTHER" id="PTHR37817">
    <property type="entry name" value="N-ACETYLTRANSFERASE EIS"/>
    <property type="match status" value="1"/>
</dbReference>
<dbReference type="SUPFAM" id="SSF55718">
    <property type="entry name" value="SCP-like"/>
    <property type="match status" value="1"/>
</dbReference>
<name>A0ABW2GKW4_9ACTN</name>
<dbReference type="Pfam" id="PF13530">
    <property type="entry name" value="SCP2_2"/>
    <property type="match status" value="1"/>
</dbReference>
<dbReference type="Pfam" id="PF17668">
    <property type="entry name" value="Acetyltransf_17"/>
    <property type="match status" value="1"/>
</dbReference>
<keyword evidence="7" id="KW-1185">Reference proteome</keyword>
<protein>
    <submittedName>
        <fullName evidence="6">GNAT family N-acetyltransferase</fullName>
    </submittedName>
</protein>
<dbReference type="RefSeq" id="WP_386416804.1">
    <property type="nucleotide sequence ID" value="NZ_JBHSZO010000031.1"/>
</dbReference>
<dbReference type="InterPro" id="IPR022902">
    <property type="entry name" value="NAcTrfase_Eis"/>
</dbReference>
<evidence type="ECO:0000256" key="1">
    <source>
        <dbReference type="ARBA" id="ARBA00009213"/>
    </source>
</evidence>
<dbReference type="SUPFAM" id="SSF55729">
    <property type="entry name" value="Acyl-CoA N-acyltransferases (Nat)"/>
    <property type="match status" value="1"/>
</dbReference>
<feature type="binding site" evidence="4">
    <location>
        <begin position="118"/>
        <end position="119"/>
    </location>
    <ligand>
        <name>acetyl-CoA</name>
        <dbReference type="ChEBI" id="CHEBI:57288"/>
    </ligand>
</feature>
<dbReference type="PANTHER" id="PTHR37817:SF1">
    <property type="entry name" value="N-ACETYLTRANSFERASE EIS"/>
    <property type="match status" value="1"/>
</dbReference>
<evidence type="ECO:0000256" key="2">
    <source>
        <dbReference type="ARBA" id="ARBA00022679"/>
    </source>
</evidence>
<feature type="active site" description="Proton donor" evidence="4">
    <location>
        <position position="123"/>
    </location>
</feature>
<feature type="binding site" evidence="4">
    <location>
        <begin position="90"/>
        <end position="95"/>
    </location>
    <ligand>
        <name>acetyl-CoA</name>
        <dbReference type="ChEBI" id="CHEBI:57288"/>
    </ligand>
</feature>
<dbReference type="InterPro" id="IPR041380">
    <property type="entry name" value="Acetyltransf_17"/>
</dbReference>